<dbReference type="PROSITE" id="PS51296">
    <property type="entry name" value="RIESKE"/>
    <property type="match status" value="1"/>
</dbReference>
<dbReference type="PANTHER" id="PTHR21496">
    <property type="entry name" value="FERREDOXIN-RELATED"/>
    <property type="match status" value="1"/>
</dbReference>
<reference evidence="7" key="1">
    <citation type="journal article" date="2019" name="Int. J. Syst. Evol. Microbiol.">
        <title>The Global Catalogue of Microorganisms (GCM) 10K type strain sequencing project: providing services to taxonomists for standard genome sequencing and annotation.</title>
        <authorList>
            <consortium name="The Broad Institute Genomics Platform"/>
            <consortium name="The Broad Institute Genome Sequencing Center for Infectious Disease"/>
            <person name="Wu L."/>
            <person name="Ma J."/>
        </authorList>
    </citation>
    <scope>NUCLEOTIDE SEQUENCE [LARGE SCALE GENOMIC DNA]</scope>
    <source>
        <strain evidence="7">JCM 17906</strain>
    </source>
</reference>
<evidence type="ECO:0000259" key="5">
    <source>
        <dbReference type="PROSITE" id="PS51296"/>
    </source>
</evidence>
<sequence>MEDTVEKAVAEHFVGRVEDLPLNEIHPVVVEGRSIGVIRTVGRVYAIGNRCPHQGAPMCAGRVGGTMAPSEPDEYVYAHDGLIVQCPWHAYEFHIDSGRSVAAATRGRVATYRVTVRDGDVFCTLTAPGSGGTP</sequence>
<evidence type="ECO:0000256" key="3">
    <source>
        <dbReference type="ARBA" id="ARBA00023004"/>
    </source>
</evidence>
<dbReference type="Gene3D" id="2.102.10.10">
    <property type="entry name" value="Rieske [2Fe-2S] iron-sulphur domain"/>
    <property type="match status" value="1"/>
</dbReference>
<dbReference type="Proteomes" id="UP001501598">
    <property type="component" value="Unassembled WGS sequence"/>
</dbReference>
<accession>A0ABP8RT89</accession>
<dbReference type="Pfam" id="PF00355">
    <property type="entry name" value="Rieske"/>
    <property type="match status" value="1"/>
</dbReference>
<protein>
    <submittedName>
        <fullName evidence="6">Rieske (2Fe-2S) protein</fullName>
    </submittedName>
</protein>
<dbReference type="RefSeq" id="WP_345418957.1">
    <property type="nucleotide sequence ID" value="NZ_BAABGT010000040.1"/>
</dbReference>
<keyword evidence="1" id="KW-0001">2Fe-2S</keyword>
<dbReference type="InterPro" id="IPR036922">
    <property type="entry name" value="Rieske_2Fe-2S_sf"/>
</dbReference>
<keyword evidence="7" id="KW-1185">Reference proteome</keyword>
<proteinExistence type="predicted"/>
<keyword evidence="4" id="KW-0411">Iron-sulfur</keyword>
<feature type="domain" description="Rieske" evidence="5">
    <location>
        <begin position="12"/>
        <end position="123"/>
    </location>
</feature>
<evidence type="ECO:0000256" key="1">
    <source>
        <dbReference type="ARBA" id="ARBA00022714"/>
    </source>
</evidence>
<evidence type="ECO:0000313" key="6">
    <source>
        <dbReference type="EMBL" id="GAA4548283.1"/>
    </source>
</evidence>
<dbReference type="EMBL" id="BAABGT010000040">
    <property type="protein sequence ID" value="GAA4548283.1"/>
    <property type="molecule type" value="Genomic_DNA"/>
</dbReference>
<dbReference type="InterPro" id="IPR017941">
    <property type="entry name" value="Rieske_2Fe-2S"/>
</dbReference>
<evidence type="ECO:0000313" key="7">
    <source>
        <dbReference type="Proteomes" id="UP001501598"/>
    </source>
</evidence>
<keyword evidence="2" id="KW-0479">Metal-binding</keyword>
<evidence type="ECO:0000256" key="2">
    <source>
        <dbReference type="ARBA" id="ARBA00022723"/>
    </source>
</evidence>
<keyword evidence="3" id="KW-0408">Iron</keyword>
<organism evidence="6 7">
    <name type="scientific">Pseudonocardia xishanensis</name>
    <dbReference type="NCBI Taxonomy" id="630995"/>
    <lineage>
        <taxon>Bacteria</taxon>
        <taxon>Bacillati</taxon>
        <taxon>Actinomycetota</taxon>
        <taxon>Actinomycetes</taxon>
        <taxon>Pseudonocardiales</taxon>
        <taxon>Pseudonocardiaceae</taxon>
        <taxon>Pseudonocardia</taxon>
    </lineage>
</organism>
<comment type="caution">
    <text evidence="6">The sequence shown here is derived from an EMBL/GenBank/DDBJ whole genome shotgun (WGS) entry which is preliminary data.</text>
</comment>
<dbReference type="SUPFAM" id="SSF50022">
    <property type="entry name" value="ISP domain"/>
    <property type="match status" value="1"/>
</dbReference>
<name>A0ABP8RT89_9PSEU</name>
<evidence type="ECO:0000256" key="4">
    <source>
        <dbReference type="ARBA" id="ARBA00023014"/>
    </source>
</evidence>
<gene>
    <name evidence="6" type="ORF">GCM10023175_34160</name>
</gene>
<dbReference type="PANTHER" id="PTHR21496:SF23">
    <property type="entry name" value="3-PHENYLPROPIONATE_CINNAMIC ACID DIOXYGENASE FERREDOXIN SUBUNIT"/>
    <property type="match status" value="1"/>
</dbReference>